<name>A0A2D2DS98_9BURK</name>
<dbReference type="SMART" id="SM00091">
    <property type="entry name" value="PAS"/>
    <property type="match status" value="2"/>
</dbReference>
<feature type="region of interest" description="Disordered" evidence="1">
    <location>
        <begin position="1"/>
        <end position="37"/>
    </location>
</feature>
<dbReference type="PROSITE" id="PS50112">
    <property type="entry name" value="PAS"/>
    <property type="match status" value="1"/>
</dbReference>
<dbReference type="CDD" id="cd00130">
    <property type="entry name" value="PAS"/>
    <property type="match status" value="2"/>
</dbReference>
<dbReference type="OrthoDB" id="7991996at2"/>
<dbReference type="InterPro" id="IPR052155">
    <property type="entry name" value="Biofilm_reg_signaling"/>
</dbReference>
<feature type="compositionally biased region" description="Basic and acidic residues" evidence="1">
    <location>
        <begin position="11"/>
        <end position="29"/>
    </location>
</feature>
<dbReference type="Pfam" id="PF00989">
    <property type="entry name" value="PAS"/>
    <property type="match status" value="1"/>
</dbReference>
<gene>
    <name evidence="3" type="ORF">CR152_27615</name>
</gene>
<dbReference type="KEGG" id="mass:CR152_27615"/>
<protein>
    <recommendedName>
        <fullName evidence="2">PAS domain-containing protein</fullName>
    </recommendedName>
</protein>
<dbReference type="InterPro" id="IPR035965">
    <property type="entry name" value="PAS-like_dom_sf"/>
</dbReference>
<evidence type="ECO:0000313" key="4">
    <source>
        <dbReference type="Proteomes" id="UP000229897"/>
    </source>
</evidence>
<dbReference type="PANTHER" id="PTHR44757:SF2">
    <property type="entry name" value="BIOFILM ARCHITECTURE MAINTENANCE PROTEIN MBAA"/>
    <property type="match status" value="1"/>
</dbReference>
<dbReference type="RefSeq" id="WP_099880371.1">
    <property type="nucleotide sequence ID" value="NZ_CP024608.1"/>
</dbReference>
<reference evidence="3" key="1">
    <citation type="submission" date="2017-10" db="EMBL/GenBank/DDBJ databases">
        <title>Massilia psychrophilum sp. nov., a novel purple-pigmented bacterium isolated from Tianshan glacier, Xinjiang Municipality, China.</title>
        <authorList>
            <person name="Wang H."/>
        </authorList>
    </citation>
    <scope>NUCLEOTIDE SEQUENCE [LARGE SCALE GENOMIC DNA]</scope>
    <source>
        <strain evidence="3">B2</strain>
    </source>
</reference>
<dbReference type="SUPFAM" id="SSF55785">
    <property type="entry name" value="PYP-like sensor domain (PAS domain)"/>
    <property type="match status" value="2"/>
</dbReference>
<dbReference type="EMBL" id="CP024608">
    <property type="protein sequence ID" value="ATQ77851.1"/>
    <property type="molecule type" value="Genomic_DNA"/>
</dbReference>
<evidence type="ECO:0000259" key="2">
    <source>
        <dbReference type="PROSITE" id="PS50112"/>
    </source>
</evidence>
<feature type="domain" description="PAS" evidence="2">
    <location>
        <begin position="190"/>
        <end position="235"/>
    </location>
</feature>
<sequence>MSREQPFQSVLREDAELRMRARERQHEQGRAPQPMQHVDNPQRLLHELQVYQVELELQNEQLEAARAWIEAALASYTELYDFAPVPYLTLNRTGTITETNLAGARLLGSERARVIDKRLGVFVAESDRPRVAACLKSLYATQCDAQCEVSLVAKDGTRRTVEMRTTLANDGESCRAVLIDVSERSAQERQTRRLGDVFTLAPEAMFISDHNGVITDINHAFTALTGFAHDQVVGQHRRMLSCESRAPGLDEDIMRSLAIKGSWSGEMWHRHRDGEVYRKTAHFSTMPDSSGAQTCVTRFARHD</sequence>
<dbReference type="InterPro" id="IPR013767">
    <property type="entry name" value="PAS_fold"/>
</dbReference>
<proteinExistence type="predicted"/>
<dbReference type="InterPro" id="IPR000014">
    <property type="entry name" value="PAS"/>
</dbReference>
<dbReference type="AlphaFoldDB" id="A0A2D2DS98"/>
<dbReference type="PANTHER" id="PTHR44757">
    <property type="entry name" value="DIGUANYLATE CYCLASE DGCP"/>
    <property type="match status" value="1"/>
</dbReference>
<organism evidence="3 4">
    <name type="scientific">Massilia violaceinigra</name>
    <dbReference type="NCBI Taxonomy" id="2045208"/>
    <lineage>
        <taxon>Bacteria</taxon>
        <taxon>Pseudomonadati</taxon>
        <taxon>Pseudomonadota</taxon>
        <taxon>Betaproteobacteria</taxon>
        <taxon>Burkholderiales</taxon>
        <taxon>Oxalobacteraceae</taxon>
        <taxon>Telluria group</taxon>
        <taxon>Massilia</taxon>
    </lineage>
</organism>
<dbReference type="GO" id="GO:0006355">
    <property type="term" value="P:regulation of DNA-templated transcription"/>
    <property type="evidence" value="ECO:0007669"/>
    <property type="project" value="InterPro"/>
</dbReference>
<dbReference type="Gene3D" id="3.30.450.20">
    <property type="entry name" value="PAS domain"/>
    <property type="match status" value="2"/>
</dbReference>
<keyword evidence="4" id="KW-1185">Reference proteome</keyword>
<dbReference type="Pfam" id="PF13426">
    <property type="entry name" value="PAS_9"/>
    <property type="match status" value="1"/>
</dbReference>
<evidence type="ECO:0000313" key="3">
    <source>
        <dbReference type="EMBL" id="ATQ77851.1"/>
    </source>
</evidence>
<evidence type="ECO:0000256" key="1">
    <source>
        <dbReference type="SAM" id="MobiDB-lite"/>
    </source>
</evidence>
<accession>A0A2D2DS98</accession>
<dbReference type="Proteomes" id="UP000229897">
    <property type="component" value="Chromosome"/>
</dbReference>
<dbReference type="NCBIfam" id="TIGR00229">
    <property type="entry name" value="sensory_box"/>
    <property type="match status" value="2"/>
</dbReference>